<dbReference type="InterPro" id="IPR018310">
    <property type="entry name" value="Put_endonuclease_Z1-dom"/>
</dbReference>
<gene>
    <name evidence="3" type="ORF">FHR20_000075</name>
</gene>
<dbReference type="RefSeq" id="WP_167297735.1">
    <property type="nucleotide sequence ID" value="NZ_JAASQV010000001.1"/>
</dbReference>
<evidence type="ECO:0000256" key="1">
    <source>
        <dbReference type="SAM" id="MobiDB-lite"/>
    </source>
</evidence>
<evidence type="ECO:0000313" key="4">
    <source>
        <dbReference type="Proteomes" id="UP000564677"/>
    </source>
</evidence>
<keyword evidence="4" id="KW-1185">Reference proteome</keyword>
<dbReference type="EMBL" id="JAASQV010000001">
    <property type="protein sequence ID" value="NIJ63144.1"/>
    <property type="molecule type" value="Genomic_DNA"/>
</dbReference>
<organism evidence="3 4">
    <name type="scientific">Sphingomonas leidyi</name>
    <dbReference type="NCBI Taxonomy" id="68569"/>
    <lineage>
        <taxon>Bacteria</taxon>
        <taxon>Pseudomonadati</taxon>
        <taxon>Pseudomonadota</taxon>
        <taxon>Alphaproteobacteria</taxon>
        <taxon>Sphingomonadales</taxon>
        <taxon>Sphingomonadaceae</taxon>
        <taxon>Sphingomonas</taxon>
    </lineage>
</organism>
<evidence type="ECO:0000259" key="2">
    <source>
        <dbReference type="Pfam" id="PF10593"/>
    </source>
</evidence>
<feature type="region of interest" description="Disordered" evidence="1">
    <location>
        <begin position="818"/>
        <end position="839"/>
    </location>
</feature>
<dbReference type="Proteomes" id="UP000564677">
    <property type="component" value="Unassembled WGS sequence"/>
</dbReference>
<protein>
    <recommendedName>
        <fullName evidence="2">Putative endonuclease Z1 domain-containing protein</fullName>
    </recommendedName>
</protein>
<sequence>MSEALELLEETVSPMVLREKDRTAASIRAMIDQMRALPMFGEVSDEQAERLARLLEERNGIHMGVGAIVDTPEFRPWLHDARARIDPHYWSRYKKLLQSKKLPADVITSTDTITDSILDRMGNPEEPGPWDRKGMVVGHVQSGKTQNYTGLICKAADAGYRLIVVIAGIHNNLRNQTQMRIDEGFVGRDTGRLEKKDTRDRPRVIGVGKFDGRKAPVSLTTTLKDFNRATATTNTSQIASYAVPVVLVIKKNSATLANLVDWLKEHSTTHGTDMVDQPMLLIDDEADNASIDIKYGKGETSRINGQIRELLALFRRSCYVGYTATPFANIFIDPDTDDEVRGQDLFPRHFIFGLDAPTNYFGARKVFIDGIPDEEDQRPDHIRYITDNGDVLPVKHRIDHALTALPESMLDALRSFLVARVIRNLRGQIAQHASMLVNASRFTGIQGLIRNRLHQKLKEIEDAVRVDGGRPEAAEYNDEIGAIHRCWEEEYADAGPAWDEVRKGLLPVIASTQVVAVNAASPGGLDYEGGGAGQTVVAVGGFSLSRGLTLEGLTISYFLRSSVMYDTLMQMGRWFGYRPGYEDLCRIWMPVEAASWYAHIGEATEELQLELKRMQQANATPEQFGLAVRSHPSALMVTARNKMGAGQKQVMVGLSNSFIETVKLSAAARALQLNRSARDQLLEDIATEGHGPDSAGKVTGGYLLRDVPWQHVDAFLRSFENERESVLTDPRPVRQYIAERAHDELGKFDVLIASLQPGPDRTPVNIGGWPVIPPQRSLGEQELRRGVLAISGKKARLSSRGIEKVGLAPEVARQTEEAYEREELATKQDGSGRERPNYPDRIYRAKRTRPLLVLYNIALKTEGLPEALVGSVPPEPVVAWALSFPVSARPDRKVEYILNPVALRELFGDEDSDEDSLDD</sequence>
<proteinExistence type="predicted"/>
<reference evidence="3 4" key="1">
    <citation type="submission" date="2020-03" db="EMBL/GenBank/DDBJ databases">
        <title>Genomic Encyclopedia of Type Strains, Phase IV (KMG-IV): sequencing the most valuable type-strain genomes for metagenomic binning, comparative biology and taxonomic classification.</title>
        <authorList>
            <person name="Goeker M."/>
        </authorList>
    </citation>
    <scope>NUCLEOTIDE SEQUENCE [LARGE SCALE GENOMIC DNA]</scope>
    <source>
        <strain evidence="3 4">DSM 4733</strain>
    </source>
</reference>
<dbReference type="Pfam" id="PF10593">
    <property type="entry name" value="Z1"/>
    <property type="match status" value="1"/>
</dbReference>
<feature type="domain" description="Putative endonuclease Z1" evidence="2">
    <location>
        <begin position="408"/>
        <end position="634"/>
    </location>
</feature>
<accession>A0A7X5UVM6</accession>
<comment type="caution">
    <text evidence="3">The sequence shown here is derived from an EMBL/GenBank/DDBJ whole genome shotgun (WGS) entry which is preliminary data.</text>
</comment>
<evidence type="ECO:0000313" key="3">
    <source>
        <dbReference type="EMBL" id="NIJ63144.1"/>
    </source>
</evidence>
<dbReference type="AlphaFoldDB" id="A0A7X5UVM6"/>
<name>A0A7X5UVM6_9SPHN</name>